<proteinExistence type="predicted"/>
<gene>
    <name evidence="4" type="primary">LOC102699480</name>
</gene>
<dbReference type="InterPro" id="IPR035892">
    <property type="entry name" value="C2_domain_sf"/>
</dbReference>
<feature type="compositionally biased region" description="Low complexity" evidence="1">
    <location>
        <begin position="452"/>
        <end position="468"/>
    </location>
</feature>
<dbReference type="SMART" id="SM00239">
    <property type="entry name" value="C2"/>
    <property type="match status" value="1"/>
</dbReference>
<reference evidence="4" key="2">
    <citation type="submission" date="2013-04" db="UniProtKB">
        <authorList>
            <consortium name="EnsemblPlants"/>
        </authorList>
    </citation>
    <scope>IDENTIFICATION</scope>
</reference>
<feature type="domain" description="C2" evidence="3">
    <location>
        <begin position="104"/>
        <end position="228"/>
    </location>
</feature>
<sequence>MPVLDWAILSWIFLPLFEQQEEFGREMVLDSVMAFNSYQHALLFQGNSISLKAQILRELVIFELNSFRLVQLLYRKCSLWTPAMAAYQTGPVSKPPMLNTEIITQKVTGFTAETAAKEKPIGYLDVFVHQARDIQNICIYHKQDVYAKLCLTSDPDVSCSTKVINGGGRNPVFDDSLRLDVRTVEASLKCEIWMLSRVRNYLEDQLLGFALVPLADIVMADGKLAQEFSMTSTDLLHTPAGFVQLSLSYVGCSPDVIPISAPNKSALLVNSSGNEHSVPCELEKIEFPDLNVVKENQIMVSKYFEMETLGYENSVKIDNAKLLQSDAAAVPGTEIFDKILDEYREGSPQSCVSTTDDSTGTSVTPQSVSEPSDTTAAASPTGSQRDKSQDATDGDADSSEVPLKSEAVKPVISINLQPGESVVQEDIVNMYMKSMQQFTESLAKMKLPLDVDTSSSPSTEDNTDSSTTEKPSPSKGSRVFYGSRAFF</sequence>
<evidence type="ECO:0000259" key="3">
    <source>
        <dbReference type="PROSITE" id="PS50004"/>
    </source>
</evidence>
<protein>
    <recommendedName>
        <fullName evidence="3">C2 domain-containing protein</fullName>
    </recommendedName>
</protein>
<dbReference type="InterPro" id="IPR000008">
    <property type="entry name" value="C2_dom"/>
</dbReference>
<dbReference type="Gene3D" id="2.60.40.150">
    <property type="entry name" value="C2 domain"/>
    <property type="match status" value="1"/>
</dbReference>
<feature type="region of interest" description="Disordered" evidence="1">
    <location>
        <begin position="347"/>
        <end position="404"/>
    </location>
</feature>
<evidence type="ECO:0000256" key="2">
    <source>
        <dbReference type="SAM" id="SignalP"/>
    </source>
</evidence>
<feature type="signal peptide" evidence="2">
    <location>
        <begin position="1"/>
        <end position="19"/>
    </location>
</feature>
<dbReference type="HOGENOM" id="CLU_027695_0_0_1"/>
<dbReference type="Pfam" id="PF00168">
    <property type="entry name" value="C2"/>
    <property type="match status" value="1"/>
</dbReference>
<dbReference type="SUPFAM" id="SSF49562">
    <property type="entry name" value="C2 domain (Calcium/lipid-binding domain, CaLB)"/>
    <property type="match status" value="1"/>
</dbReference>
<dbReference type="PANTHER" id="PTHR31208">
    <property type="entry name" value="EXPRESSED PROTEIN"/>
    <property type="match status" value="1"/>
</dbReference>
<feature type="region of interest" description="Disordered" evidence="1">
    <location>
        <begin position="449"/>
        <end position="487"/>
    </location>
</feature>
<dbReference type="EnsemblPlants" id="OB03G17020.1">
    <property type="protein sequence ID" value="OB03G17020.1"/>
    <property type="gene ID" value="OB03G17020"/>
</dbReference>
<dbReference type="PANTHER" id="PTHR31208:SF2">
    <property type="entry name" value="DOMAIN-CONTAINING PROTEIN, PUTATIVE, EXPRESSED-RELATED"/>
    <property type="match status" value="1"/>
</dbReference>
<organism evidence="4">
    <name type="scientific">Oryza brachyantha</name>
    <name type="common">malo sina</name>
    <dbReference type="NCBI Taxonomy" id="4533"/>
    <lineage>
        <taxon>Eukaryota</taxon>
        <taxon>Viridiplantae</taxon>
        <taxon>Streptophyta</taxon>
        <taxon>Embryophyta</taxon>
        <taxon>Tracheophyta</taxon>
        <taxon>Spermatophyta</taxon>
        <taxon>Magnoliopsida</taxon>
        <taxon>Liliopsida</taxon>
        <taxon>Poales</taxon>
        <taxon>Poaceae</taxon>
        <taxon>BOP clade</taxon>
        <taxon>Oryzoideae</taxon>
        <taxon>Oryzeae</taxon>
        <taxon>Oryzinae</taxon>
        <taxon>Oryza</taxon>
    </lineage>
</organism>
<evidence type="ECO:0000313" key="5">
    <source>
        <dbReference type="Proteomes" id="UP000006038"/>
    </source>
</evidence>
<dbReference type="PROSITE" id="PS50004">
    <property type="entry name" value="C2"/>
    <property type="match status" value="1"/>
</dbReference>
<dbReference type="STRING" id="4533.J3LKX6"/>
<name>J3LKX6_ORYBR</name>
<feature type="chain" id="PRO_5003772719" description="C2 domain-containing protein" evidence="2">
    <location>
        <begin position="20"/>
        <end position="487"/>
    </location>
</feature>
<feature type="compositionally biased region" description="Low complexity" evidence="1">
    <location>
        <begin position="350"/>
        <end position="364"/>
    </location>
</feature>
<accession>J3LKX6</accession>
<evidence type="ECO:0000256" key="1">
    <source>
        <dbReference type="SAM" id="MobiDB-lite"/>
    </source>
</evidence>
<dbReference type="Proteomes" id="UP000006038">
    <property type="component" value="Chromosome 3"/>
</dbReference>
<dbReference type="eggNOG" id="ENOG502R3V8">
    <property type="taxonomic scope" value="Eukaryota"/>
</dbReference>
<reference evidence="4" key="1">
    <citation type="journal article" date="2013" name="Nat. Commun.">
        <title>Whole-genome sequencing of Oryza brachyantha reveals mechanisms underlying Oryza genome evolution.</title>
        <authorList>
            <person name="Chen J."/>
            <person name="Huang Q."/>
            <person name="Gao D."/>
            <person name="Wang J."/>
            <person name="Lang Y."/>
            <person name="Liu T."/>
            <person name="Li B."/>
            <person name="Bai Z."/>
            <person name="Luis Goicoechea J."/>
            <person name="Liang C."/>
            <person name="Chen C."/>
            <person name="Zhang W."/>
            <person name="Sun S."/>
            <person name="Liao Y."/>
            <person name="Zhang X."/>
            <person name="Yang L."/>
            <person name="Song C."/>
            <person name="Wang M."/>
            <person name="Shi J."/>
            <person name="Liu G."/>
            <person name="Liu J."/>
            <person name="Zhou H."/>
            <person name="Zhou W."/>
            <person name="Yu Q."/>
            <person name="An N."/>
            <person name="Chen Y."/>
            <person name="Cai Q."/>
            <person name="Wang B."/>
            <person name="Liu B."/>
            <person name="Min J."/>
            <person name="Huang Y."/>
            <person name="Wu H."/>
            <person name="Li Z."/>
            <person name="Zhang Y."/>
            <person name="Yin Y."/>
            <person name="Song W."/>
            <person name="Jiang J."/>
            <person name="Jackson S.A."/>
            <person name="Wing R.A."/>
            <person name="Wang J."/>
            <person name="Chen M."/>
        </authorList>
    </citation>
    <scope>NUCLEOTIDE SEQUENCE [LARGE SCALE GENOMIC DNA]</scope>
    <source>
        <strain evidence="4">cv. IRGC 101232</strain>
    </source>
</reference>
<keyword evidence="5" id="KW-1185">Reference proteome</keyword>
<dbReference type="Gramene" id="OB03G17020.1">
    <property type="protein sequence ID" value="OB03G17020.1"/>
    <property type="gene ID" value="OB03G17020"/>
</dbReference>
<dbReference type="AlphaFoldDB" id="J3LKX6"/>
<dbReference type="OMA" id="RMASEYF"/>
<evidence type="ECO:0000313" key="4">
    <source>
        <dbReference type="EnsemblPlants" id="OB03G17020.1"/>
    </source>
</evidence>
<feature type="compositionally biased region" description="Polar residues" evidence="1">
    <location>
        <begin position="365"/>
        <end position="383"/>
    </location>
</feature>
<keyword evidence="2" id="KW-0732">Signal</keyword>